<evidence type="ECO:0000256" key="1">
    <source>
        <dbReference type="SAM" id="Phobius"/>
    </source>
</evidence>
<dbReference type="AlphaFoldDB" id="A0A346NIY4"/>
<organism evidence="2 3">
    <name type="scientific">Salinimonas sediminis</name>
    <dbReference type="NCBI Taxonomy" id="2303538"/>
    <lineage>
        <taxon>Bacteria</taxon>
        <taxon>Pseudomonadati</taxon>
        <taxon>Pseudomonadota</taxon>
        <taxon>Gammaproteobacteria</taxon>
        <taxon>Alteromonadales</taxon>
        <taxon>Alteromonadaceae</taxon>
        <taxon>Alteromonas/Salinimonas group</taxon>
        <taxon>Salinimonas</taxon>
    </lineage>
</organism>
<evidence type="ECO:0000313" key="2">
    <source>
        <dbReference type="EMBL" id="AXR05491.1"/>
    </source>
</evidence>
<dbReference type="KEGG" id="salm:D0Y50_03365"/>
<proteinExistence type="predicted"/>
<dbReference type="RefSeq" id="WP_108565392.1">
    <property type="nucleotide sequence ID" value="NZ_CP031769.1"/>
</dbReference>
<reference evidence="2 3" key="1">
    <citation type="submission" date="2018-08" db="EMBL/GenBank/DDBJ databases">
        <title>Salinimonas sediminis sp. nov., a piezophilic bacterium isolated from a deep-sea sediment sample from the New Britain Trench.</title>
        <authorList>
            <person name="Cao J."/>
        </authorList>
    </citation>
    <scope>NUCLEOTIDE SEQUENCE [LARGE SCALE GENOMIC DNA]</scope>
    <source>
        <strain evidence="2 3">N102</strain>
    </source>
</reference>
<dbReference type="OrthoDB" id="6312474at2"/>
<gene>
    <name evidence="2" type="ORF">D0Y50_03365</name>
</gene>
<sequence>MGIILVIALMLVLLIAQVWMFKRLGKYLAKTYPDEWHSLAENSLGTPVSSVSNANLSKSLETGYFSTLQDKQIVQFKRFKKVNVALGLAITAVAVMLAMKY</sequence>
<dbReference type="Proteomes" id="UP000262073">
    <property type="component" value="Chromosome"/>
</dbReference>
<protein>
    <submittedName>
        <fullName evidence="2">Uncharacterized protein</fullName>
    </submittedName>
</protein>
<feature type="transmembrane region" description="Helical" evidence="1">
    <location>
        <begin position="82"/>
        <end position="99"/>
    </location>
</feature>
<keyword evidence="1" id="KW-0472">Membrane</keyword>
<accession>A0A346NIY4</accession>
<evidence type="ECO:0000313" key="3">
    <source>
        <dbReference type="Proteomes" id="UP000262073"/>
    </source>
</evidence>
<name>A0A346NIY4_9ALTE</name>
<dbReference type="EMBL" id="CP031769">
    <property type="protein sequence ID" value="AXR05491.1"/>
    <property type="molecule type" value="Genomic_DNA"/>
</dbReference>
<keyword evidence="3" id="KW-1185">Reference proteome</keyword>
<keyword evidence="1" id="KW-0812">Transmembrane</keyword>
<keyword evidence="1" id="KW-1133">Transmembrane helix</keyword>